<dbReference type="EMBL" id="KL584719">
    <property type="protein sequence ID" value="KEQ69868.1"/>
    <property type="molecule type" value="Genomic_DNA"/>
</dbReference>
<sequence>MAEQARFEPIPTKIIESEHTSLSSTDYTGHEYGVEPGALSLWQAGKIFGIVMDVLAIVLSCMFFSYALAVKTHEKKPMGSPQVKLLVRLSNLGPTIYPILFAAVVGRALKSIAFWKLEKGGRIGTLDRLLGSITIFQTVLTQIQMRTWSFLGLLLVAVWSLSPLGSQASLRIIDTATQPSNTSRPLQYVNTTSDFFNFTYAGVPAASQFVPVNVLFGAAMLGSSASSSFYVDNWGNLKIPWVEGLDTMTADGDGWYPVKELKSTDDFASLIGIPLSTITLANNLTTSFSIETSYWTFACPVFEDLGDGVNASTGHFDNRSYADLTASQGLFIDSSESAVENTTSYTAQNLYLYSVNTHDNSEPWDSPVNTRPRHITYMDNNNDPGHWIAANCTIKTTYVEVNASCSSDNCAFYQFAIPLIEALPAGTLGEASPYQKFIIDPSNPFNQSFYIPAVTVLSNATFALRLGQLFNTFWMAMIAPTAIPKGLRNSNLTADIARLRNSSLLTATATETRDNLVLRCNLVWFVILLVSSAITAVIGLCGLIATICRLGPDIGFNISSLVKDSSFEDQVFVPTTLGSTDRSILMKDWYAKLGDTASEEEAGYIAIGSGNVADLQRGRLYR</sequence>
<feature type="transmembrane region" description="Helical" evidence="1">
    <location>
        <begin position="89"/>
        <end position="109"/>
    </location>
</feature>
<keyword evidence="3" id="KW-1185">Reference proteome</keyword>
<evidence type="ECO:0000313" key="3">
    <source>
        <dbReference type="Proteomes" id="UP000027730"/>
    </source>
</evidence>
<dbReference type="STRING" id="1043004.A0A074WAB6"/>
<feature type="transmembrane region" description="Helical" evidence="1">
    <location>
        <begin position="147"/>
        <end position="165"/>
    </location>
</feature>
<gene>
    <name evidence="2" type="ORF">M436DRAFT_75635</name>
</gene>
<evidence type="ECO:0000313" key="2">
    <source>
        <dbReference type="EMBL" id="KEQ69868.1"/>
    </source>
</evidence>
<dbReference type="AlphaFoldDB" id="A0A074WAB6"/>
<feature type="transmembrane region" description="Helical" evidence="1">
    <location>
        <begin position="47"/>
        <end position="69"/>
    </location>
</feature>
<name>A0A074WAB6_9PEZI</name>
<keyword evidence="1" id="KW-0472">Membrane</keyword>
<dbReference type="OrthoDB" id="3692311at2759"/>
<keyword evidence="1" id="KW-0812">Transmembrane</keyword>
<organism evidence="2 3">
    <name type="scientific">Aureobasidium namibiae CBS 147.97</name>
    <dbReference type="NCBI Taxonomy" id="1043004"/>
    <lineage>
        <taxon>Eukaryota</taxon>
        <taxon>Fungi</taxon>
        <taxon>Dikarya</taxon>
        <taxon>Ascomycota</taxon>
        <taxon>Pezizomycotina</taxon>
        <taxon>Dothideomycetes</taxon>
        <taxon>Dothideomycetidae</taxon>
        <taxon>Dothideales</taxon>
        <taxon>Saccotheciaceae</taxon>
        <taxon>Aureobasidium</taxon>
    </lineage>
</organism>
<proteinExistence type="predicted"/>
<accession>A0A074WAB6</accession>
<evidence type="ECO:0000256" key="1">
    <source>
        <dbReference type="SAM" id="Phobius"/>
    </source>
</evidence>
<dbReference type="RefSeq" id="XP_013424169.1">
    <property type="nucleotide sequence ID" value="XM_013568715.1"/>
</dbReference>
<dbReference type="GeneID" id="25415693"/>
<keyword evidence="1" id="KW-1133">Transmembrane helix</keyword>
<feature type="transmembrane region" description="Helical" evidence="1">
    <location>
        <begin position="522"/>
        <end position="548"/>
    </location>
</feature>
<reference evidence="2 3" key="1">
    <citation type="journal article" date="2014" name="BMC Genomics">
        <title>Genome sequencing of four Aureobasidium pullulans varieties: biotechnological potential, stress tolerance, and description of new species.</title>
        <authorList>
            <person name="Gostin Ar C."/>
            <person name="Ohm R.A."/>
            <person name="Kogej T."/>
            <person name="Sonjak S."/>
            <person name="Turk M."/>
            <person name="Zajc J."/>
            <person name="Zalar P."/>
            <person name="Grube M."/>
            <person name="Sun H."/>
            <person name="Han J."/>
            <person name="Sharma A."/>
            <person name="Chiniquy J."/>
            <person name="Ngan C.Y."/>
            <person name="Lipzen A."/>
            <person name="Barry K."/>
            <person name="Grigoriev I.V."/>
            <person name="Gunde-Cimerman N."/>
        </authorList>
    </citation>
    <scope>NUCLEOTIDE SEQUENCE [LARGE SCALE GENOMIC DNA]</scope>
    <source>
        <strain evidence="2 3">CBS 147.97</strain>
    </source>
</reference>
<dbReference type="HOGENOM" id="CLU_012207_2_0_1"/>
<protein>
    <submittedName>
        <fullName evidence="2">Uncharacterized protein</fullName>
    </submittedName>
</protein>
<dbReference type="Proteomes" id="UP000027730">
    <property type="component" value="Unassembled WGS sequence"/>
</dbReference>